<accession>A0A3N5CPZ0</accession>
<keyword evidence="2" id="KW-1185">Reference proteome</keyword>
<reference evidence="1 2" key="1">
    <citation type="submission" date="2018-11" db="EMBL/GenBank/DDBJ databases">
        <title>Erythrobacter spongiae sp. nov., isolated from a marine sponge.</title>
        <authorList>
            <person name="Zhuang L."/>
            <person name="Luo L."/>
        </authorList>
    </citation>
    <scope>NUCLEOTIDE SEQUENCE [LARGE SCALE GENOMIC DNA]</scope>
    <source>
        <strain evidence="1 2">HN-E23</strain>
    </source>
</reference>
<comment type="caution">
    <text evidence="1">The sequence shown here is derived from an EMBL/GenBank/DDBJ whole genome shotgun (WGS) entry which is preliminary data.</text>
</comment>
<dbReference type="Proteomes" id="UP000275232">
    <property type="component" value="Unassembled WGS sequence"/>
</dbReference>
<name>A0A3N5CPZ0_9SPHN</name>
<dbReference type="AlphaFoldDB" id="A0A3N5CPZ0"/>
<evidence type="ECO:0008006" key="3">
    <source>
        <dbReference type="Google" id="ProtNLM"/>
    </source>
</evidence>
<dbReference type="RefSeq" id="WP_123877900.1">
    <property type="nucleotide sequence ID" value="NZ_RPFZ01000001.1"/>
</dbReference>
<evidence type="ECO:0000313" key="1">
    <source>
        <dbReference type="EMBL" id="RPF70436.1"/>
    </source>
</evidence>
<sequence>MDAFLDEVLDDLRLAARGCGYALAVHGSRARDIDMIAIPWTEQAEDAKLLVQRLCGVLAGHLGRALPEAEAEWAEKPHGRRAVTIIMAGAMSPEIDLSIMPKMEKHNA</sequence>
<protein>
    <recommendedName>
        <fullName evidence="3">Nucleotidyltransferase domain-containing protein</fullName>
    </recommendedName>
</protein>
<evidence type="ECO:0000313" key="2">
    <source>
        <dbReference type="Proteomes" id="UP000275232"/>
    </source>
</evidence>
<organism evidence="1 2">
    <name type="scientific">Aurantiacibacter spongiae</name>
    <dbReference type="NCBI Taxonomy" id="2488860"/>
    <lineage>
        <taxon>Bacteria</taxon>
        <taxon>Pseudomonadati</taxon>
        <taxon>Pseudomonadota</taxon>
        <taxon>Alphaproteobacteria</taxon>
        <taxon>Sphingomonadales</taxon>
        <taxon>Erythrobacteraceae</taxon>
        <taxon>Aurantiacibacter</taxon>
    </lineage>
</organism>
<dbReference type="OrthoDB" id="1494467at2"/>
<dbReference type="EMBL" id="RPFZ01000001">
    <property type="protein sequence ID" value="RPF70436.1"/>
    <property type="molecule type" value="Genomic_DNA"/>
</dbReference>
<gene>
    <name evidence="1" type="ORF">EG799_01430</name>
</gene>
<proteinExistence type="predicted"/>